<dbReference type="GO" id="GO:0005759">
    <property type="term" value="C:mitochondrial matrix"/>
    <property type="evidence" value="ECO:0007669"/>
    <property type="project" value="TreeGrafter"/>
</dbReference>
<protein>
    <recommendedName>
        <fullName evidence="5">Beta-lactamase-like protein 2 homolog</fullName>
    </recommendedName>
</protein>
<dbReference type="InterPro" id="IPR036866">
    <property type="entry name" value="RibonucZ/Hydroxyglut_hydro"/>
</dbReference>
<dbReference type="PANTHER" id="PTHR23131:SF0">
    <property type="entry name" value="ENDORIBONUCLEASE LACTB2"/>
    <property type="match status" value="1"/>
</dbReference>
<dbReference type="GO" id="GO:0016787">
    <property type="term" value="F:hydrolase activity"/>
    <property type="evidence" value="ECO:0007669"/>
    <property type="project" value="UniProtKB-KW"/>
</dbReference>
<dbReference type="GO" id="GO:0046872">
    <property type="term" value="F:metal ion binding"/>
    <property type="evidence" value="ECO:0007669"/>
    <property type="project" value="UniProtKB-KW"/>
</dbReference>
<dbReference type="FunFam" id="3.60.15.10:FF:000017">
    <property type="entry name" value="Lactamase beta 2"/>
    <property type="match status" value="1"/>
</dbReference>
<keyword evidence="8" id="KW-1185">Reference proteome</keyword>
<organism evidence="7 8">
    <name type="scientific">Wuchereria bancrofti</name>
    <dbReference type="NCBI Taxonomy" id="6293"/>
    <lineage>
        <taxon>Eukaryota</taxon>
        <taxon>Metazoa</taxon>
        <taxon>Ecdysozoa</taxon>
        <taxon>Nematoda</taxon>
        <taxon>Chromadorea</taxon>
        <taxon>Rhabditida</taxon>
        <taxon>Spirurina</taxon>
        <taxon>Spiruromorpha</taxon>
        <taxon>Filarioidea</taxon>
        <taxon>Onchocercidae</taxon>
        <taxon>Wuchereria</taxon>
    </lineage>
</organism>
<dbReference type="EMBL" id="UYWW01000049">
    <property type="protein sequence ID" value="VDM07005.1"/>
    <property type="molecule type" value="Genomic_DNA"/>
</dbReference>
<dbReference type="InterPro" id="IPR047921">
    <property type="entry name" value="LACTB2-like_MBL-fold"/>
</dbReference>
<evidence type="ECO:0000256" key="5">
    <source>
        <dbReference type="ARBA" id="ARBA00069358"/>
    </source>
</evidence>
<evidence type="ECO:0000313" key="7">
    <source>
        <dbReference type="EMBL" id="VDM07005.1"/>
    </source>
</evidence>
<feature type="domain" description="Metallo-beta-lactamase" evidence="6">
    <location>
        <begin position="61"/>
        <end position="219"/>
    </location>
</feature>
<dbReference type="FunCoup" id="A0A3P7FC26">
    <property type="interactions" value="1491"/>
</dbReference>
<name>A0A3P7FC26_WUCBA</name>
<keyword evidence="4" id="KW-0862">Zinc</keyword>
<keyword evidence="3" id="KW-0378">Hydrolase</keyword>
<dbReference type="CDD" id="cd07722">
    <property type="entry name" value="LACTB2-like_MBL-fold"/>
    <property type="match status" value="1"/>
</dbReference>
<dbReference type="InterPro" id="IPR001279">
    <property type="entry name" value="Metallo-B-lactamas"/>
</dbReference>
<evidence type="ECO:0000256" key="3">
    <source>
        <dbReference type="ARBA" id="ARBA00022801"/>
    </source>
</evidence>
<dbReference type="SMART" id="SM00849">
    <property type="entry name" value="Lactamase_B"/>
    <property type="match status" value="1"/>
</dbReference>
<dbReference type="Pfam" id="PF00753">
    <property type="entry name" value="Lactamase_B"/>
    <property type="match status" value="1"/>
</dbReference>
<dbReference type="PANTHER" id="PTHR23131">
    <property type="entry name" value="ENDORIBONUCLEASE LACTB2"/>
    <property type="match status" value="1"/>
</dbReference>
<comment type="similarity">
    <text evidence="1">Belongs to the metallo-beta-lactamase superfamily. Glyoxalase II family.</text>
</comment>
<dbReference type="GO" id="GO:0004521">
    <property type="term" value="F:RNA endonuclease activity"/>
    <property type="evidence" value="ECO:0007669"/>
    <property type="project" value="TreeGrafter"/>
</dbReference>
<dbReference type="Gene3D" id="1.10.10.10">
    <property type="entry name" value="Winged helix-like DNA-binding domain superfamily/Winged helix DNA-binding domain"/>
    <property type="match status" value="1"/>
</dbReference>
<dbReference type="OMA" id="WQAMDVV"/>
<dbReference type="InterPro" id="IPR036388">
    <property type="entry name" value="WH-like_DNA-bd_sf"/>
</dbReference>
<dbReference type="InParanoid" id="A0A3P7FC26"/>
<dbReference type="Proteomes" id="UP000270924">
    <property type="component" value="Unassembled WGS sequence"/>
</dbReference>
<dbReference type="SUPFAM" id="SSF56281">
    <property type="entry name" value="Metallo-hydrolase/oxidoreductase"/>
    <property type="match status" value="1"/>
</dbReference>
<gene>
    <name evidence="7" type="ORF">WBA_LOCUS391</name>
</gene>
<reference evidence="7 8" key="1">
    <citation type="submission" date="2018-11" db="EMBL/GenBank/DDBJ databases">
        <authorList>
            <consortium name="Pathogen Informatics"/>
        </authorList>
    </citation>
    <scope>NUCLEOTIDE SEQUENCE [LARGE SCALE GENOMIC DNA]</scope>
</reference>
<sequence>MVTNALYDAAHFSIAFLAYWFSKMYSAEKISNLTKLDSICQLSTNVYRILGQNPGPFTLQGTNTYLIGTNEEKILIDCGDSGVKQYIDCLKKALGNNTIKLIICTHWHDDHVGGITDVTNGPVPVHKLRRTDLPEVDNIKFDYVSPGSIITAPGVTLRCIATPGHTSDHLSLYFEEEGSLFSGDCILGEGSSVFEDLYDYMHSLETLSKLNITRIYPGHGALVEKGLEKIHEYITHRKKRENDILKILENKAAISSMQITNLIYKISFFLKIFLVDSMQDISWSVKLGAINNVNKHLVKLVKENKVEQVGFDSYRLNNAQNIDIRQTTTDANN</sequence>
<evidence type="ECO:0000256" key="4">
    <source>
        <dbReference type="ARBA" id="ARBA00022833"/>
    </source>
</evidence>
<dbReference type="AlphaFoldDB" id="A0A3P7FC26"/>
<evidence type="ECO:0000259" key="6">
    <source>
        <dbReference type="SMART" id="SM00849"/>
    </source>
</evidence>
<dbReference type="OrthoDB" id="17458at2759"/>
<keyword evidence="2" id="KW-0479">Metal-binding</keyword>
<proteinExistence type="inferred from homology"/>
<accession>A0A3P7FC26</accession>
<evidence type="ECO:0000313" key="8">
    <source>
        <dbReference type="Proteomes" id="UP000270924"/>
    </source>
</evidence>
<dbReference type="Gene3D" id="3.60.15.10">
    <property type="entry name" value="Ribonuclease Z/Hydroxyacylglutathione hydrolase-like"/>
    <property type="match status" value="1"/>
</dbReference>
<dbReference type="GO" id="GO:0003727">
    <property type="term" value="F:single-stranded RNA binding"/>
    <property type="evidence" value="ECO:0007669"/>
    <property type="project" value="TreeGrafter"/>
</dbReference>
<evidence type="ECO:0000256" key="2">
    <source>
        <dbReference type="ARBA" id="ARBA00022723"/>
    </source>
</evidence>
<evidence type="ECO:0000256" key="1">
    <source>
        <dbReference type="ARBA" id="ARBA00006759"/>
    </source>
</evidence>
<dbReference type="InterPro" id="IPR050662">
    <property type="entry name" value="Sec-metab_biosynth-thioest"/>
</dbReference>